<gene>
    <name evidence="6" type="ORF">BJX66DRAFT_351747</name>
</gene>
<dbReference type="Gene3D" id="3.40.462.20">
    <property type="match status" value="1"/>
</dbReference>
<evidence type="ECO:0000259" key="5">
    <source>
        <dbReference type="PROSITE" id="PS51387"/>
    </source>
</evidence>
<organism evidence="6 7">
    <name type="scientific">Aspergillus keveii</name>
    <dbReference type="NCBI Taxonomy" id="714993"/>
    <lineage>
        <taxon>Eukaryota</taxon>
        <taxon>Fungi</taxon>
        <taxon>Dikarya</taxon>
        <taxon>Ascomycota</taxon>
        <taxon>Pezizomycotina</taxon>
        <taxon>Eurotiomycetes</taxon>
        <taxon>Eurotiomycetidae</taxon>
        <taxon>Eurotiales</taxon>
        <taxon>Aspergillaceae</taxon>
        <taxon>Aspergillus</taxon>
        <taxon>Aspergillus subgen. Nidulantes</taxon>
    </lineage>
</organism>
<evidence type="ECO:0000256" key="4">
    <source>
        <dbReference type="ARBA" id="ARBA00023002"/>
    </source>
</evidence>
<dbReference type="Gene3D" id="3.30.43.10">
    <property type="entry name" value="Uridine Diphospho-n-acetylenolpyruvylglucosamine Reductase, domain 2"/>
    <property type="match status" value="1"/>
</dbReference>
<dbReference type="InterPro" id="IPR006094">
    <property type="entry name" value="Oxid_FAD_bind_N"/>
</dbReference>
<dbReference type="InterPro" id="IPR016167">
    <property type="entry name" value="FAD-bd_PCMH_sub1"/>
</dbReference>
<evidence type="ECO:0000313" key="7">
    <source>
        <dbReference type="Proteomes" id="UP001610563"/>
    </source>
</evidence>
<dbReference type="SUPFAM" id="SSF56176">
    <property type="entry name" value="FAD-binding/transporter-associated domain-like"/>
    <property type="match status" value="1"/>
</dbReference>
<dbReference type="PROSITE" id="PS51387">
    <property type="entry name" value="FAD_PCMH"/>
    <property type="match status" value="1"/>
</dbReference>
<dbReference type="InterPro" id="IPR050416">
    <property type="entry name" value="FAD-linked_Oxidoreductase"/>
</dbReference>
<keyword evidence="2" id="KW-0285">Flavoprotein</keyword>
<evidence type="ECO:0000256" key="2">
    <source>
        <dbReference type="ARBA" id="ARBA00022630"/>
    </source>
</evidence>
<dbReference type="Gene3D" id="3.30.465.10">
    <property type="match status" value="1"/>
</dbReference>
<dbReference type="PANTHER" id="PTHR42973">
    <property type="entry name" value="BINDING OXIDOREDUCTASE, PUTATIVE (AFU_ORTHOLOGUE AFUA_1G17690)-RELATED"/>
    <property type="match status" value="1"/>
</dbReference>
<dbReference type="InterPro" id="IPR016169">
    <property type="entry name" value="FAD-bd_PCMH_sub2"/>
</dbReference>
<proteinExistence type="inferred from homology"/>
<sequence>MSQVASDLAALLPGKVVLPSEETYTTLTSSYFAQQGRLRPACYVLPSSPEDVSIAVKKLADTPDAVFAIRGGGRSWNPGAANIDGGVTIDMRNLNMVDVDEETSTASIGGGACFGDVHAVLGPKGLAIVGGRNDTLGVGGFLTGGGISMFSEERGFACDSVINMQIVLASGAIINANATENNDLFIALKGGQTNFGVVTRFDVRVFTQGPFWGGVVQYPSSANDAQLAAYEAVMSAETRDPHVAVEQSFLFHSGSVEEDAEGRHEYSCNLMYYTKPVVDAPALRPFMQIQPQGYSTMRLGTLQEFTGELTKYQPADKCLNFVTTTFRLVPGTGLSSKILSIWLDFTRKVHSGLPGVDLLSSLTFQPLPRQSTTPTSASSLGIPPDSHKETNRMLLLIANYWSSPEHTSAIEGAAQDAITAVDALTEAEGLGVPFRYLNYASKWQDPITAYGPDVVEELWRVSRKYDPSGVFQTKMPGGFKLPKCHFTSYLNYGCIKDAGKDG</sequence>
<keyword evidence="4" id="KW-0560">Oxidoreductase</keyword>
<feature type="domain" description="FAD-binding PCMH-type" evidence="5">
    <location>
        <begin position="36"/>
        <end position="208"/>
    </location>
</feature>
<protein>
    <recommendedName>
        <fullName evidence="5">FAD-binding PCMH-type domain-containing protein</fullName>
    </recommendedName>
</protein>
<accession>A0ABR4G2Z0</accession>
<evidence type="ECO:0000313" key="6">
    <source>
        <dbReference type="EMBL" id="KAL2793388.1"/>
    </source>
</evidence>
<comment type="similarity">
    <text evidence="1">Belongs to the oxygen-dependent FAD-linked oxidoreductase family.</text>
</comment>
<dbReference type="InterPro" id="IPR036318">
    <property type="entry name" value="FAD-bd_PCMH-like_sf"/>
</dbReference>
<reference evidence="6 7" key="1">
    <citation type="submission" date="2024-07" db="EMBL/GenBank/DDBJ databases">
        <title>Section-level genome sequencing and comparative genomics of Aspergillus sections Usti and Cavernicolus.</title>
        <authorList>
            <consortium name="Lawrence Berkeley National Laboratory"/>
            <person name="Nybo J.L."/>
            <person name="Vesth T.C."/>
            <person name="Theobald S."/>
            <person name="Frisvad J.C."/>
            <person name="Larsen T.O."/>
            <person name="Kjaerboelling I."/>
            <person name="Rothschild-Mancinelli K."/>
            <person name="Lyhne E.K."/>
            <person name="Kogle M.E."/>
            <person name="Barry K."/>
            <person name="Clum A."/>
            <person name="Na H."/>
            <person name="Ledsgaard L."/>
            <person name="Lin J."/>
            <person name="Lipzen A."/>
            <person name="Kuo A."/>
            <person name="Riley R."/>
            <person name="Mondo S."/>
            <person name="Labutti K."/>
            <person name="Haridas S."/>
            <person name="Pangalinan J."/>
            <person name="Salamov A.A."/>
            <person name="Simmons B.A."/>
            <person name="Magnuson J.K."/>
            <person name="Chen J."/>
            <person name="Drula E."/>
            <person name="Henrissat B."/>
            <person name="Wiebenga A."/>
            <person name="Lubbers R.J."/>
            <person name="Gomes A.C."/>
            <person name="Makela M.R."/>
            <person name="Stajich J."/>
            <person name="Grigoriev I.V."/>
            <person name="Mortensen U.H."/>
            <person name="De Vries R.P."/>
            <person name="Baker S.E."/>
            <person name="Andersen M.R."/>
        </authorList>
    </citation>
    <scope>NUCLEOTIDE SEQUENCE [LARGE SCALE GENOMIC DNA]</scope>
    <source>
        <strain evidence="6 7">CBS 209.92</strain>
    </source>
</reference>
<dbReference type="Pfam" id="PF01565">
    <property type="entry name" value="FAD_binding_4"/>
    <property type="match status" value="1"/>
</dbReference>
<keyword evidence="3" id="KW-0274">FAD</keyword>
<evidence type="ECO:0000256" key="1">
    <source>
        <dbReference type="ARBA" id="ARBA00005466"/>
    </source>
</evidence>
<name>A0ABR4G2Z0_9EURO</name>
<comment type="caution">
    <text evidence="6">The sequence shown here is derived from an EMBL/GenBank/DDBJ whole genome shotgun (WGS) entry which is preliminary data.</text>
</comment>
<dbReference type="Proteomes" id="UP001610563">
    <property type="component" value="Unassembled WGS sequence"/>
</dbReference>
<dbReference type="EMBL" id="JBFTWV010000058">
    <property type="protein sequence ID" value="KAL2793388.1"/>
    <property type="molecule type" value="Genomic_DNA"/>
</dbReference>
<dbReference type="PANTHER" id="PTHR42973:SF28">
    <property type="entry name" value="FAD-BINDING PCMH-TYPE DOMAIN-CONTAINING PROTEIN"/>
    <property type="match status" value="1"/>
</dbReference>
<dbReference type="InterPro" id="IPR016166">
    <property type="entry name" value="FAD-bd_PCMH"/>
</dbReference>
<evidence type="ECO:0000256" key="3">
    <source>
        <dbReference type="ARBA" id="ARBA00022827"/>
    </source>
</evidence>
<keyword evidence="7" id="KW-1185">Reference proteome</keyword>